<dbReference type="InterPro" id="IPR036390">
    <property type="entry name" value="WH_DNA-bd_sf"/>
</dbReference>
<dbReference type="PANTHER" id="PTHR30579">
    <property type="entry name" value="TRANSCRIPTIONAL REGULATOR"/>
    <property type="match status" value="1"/>
</dbReference>
<evidence type="ECO:0000256" key="1">
    <source>
        <dbReference type="ARBA" id="ARBA00009437"/>
    </source>
</evidence>
<dbReference type="InterPro" id="IPR000847">
    <property type="entry name" value="LysR_HTH_N"/>
</dbReference>
<keyword evidence="2" id="KW-0805">Transcription regulation</keyword>
<keyword evidence="5" id="KW-0804">Transcription</keyword>
<dbReference type="PANTHER" id="PTHR30579:SF2">
    <property type="entry name" value="HTH-TYPE TRANSCRIPTIONAL REGULATOR ARGP"/>
    <property type="match status" value="1"/>
</dbReference>
<dbReference type="Proteomes" id="UP000315133">
    <property type="component" value="Unassembled WGS sequence"/>
</dbReference>
<dbReference type="InterPro" id="IPR017685">
    <property type="entry name" value="ArgP"/>
</dbReference>
<organism evidence="7 8">
    <name type="scientific">Ornithinimicrobium humiphilum</name>
    <dbReference type="NCBI Taxonomy" id="125288"/>
    <lineage>
        <taxon>Bacteria</taxon>
        <taxon>Bacillati</taxon>
        <taxon>Actinomycetota</taxon>
        <taxon>Actinomycetes</taxon>
        <taxon>Micrococcales</taxon>
        <taxon>Ornithinimicrobiaceae</taxon>
        <taxon>Ornithinimicrobium</taxon>
    </lineage>
</organism>
<proteinExistence type="inferred from homology"/>
<gene>
    <name evidence="7" type="ORF">FB476_2033</name>
</gene>
<protein>
    <submittedName>
        <fullName evidence="7">LysR family transcriptional regulator</fullName>
    </submittedName>
</protein>
<dbReference type="OrthoDB" id="3252676at2"/>
<dbReference type="NCBIfam" id="TIGR03298">
    <property type="entry name" value="argP"/>
    <property type="match status" value="1"/>
</dbReference>
<accession>A0A543KPY0</accession>
<dbReference type="GO" id="GO:0003677">
    <property type="term" value="F:DNA binding"/>
    <property type="evidence" value="ECO:0007669"/>
    <property type="project" value="UniProtKB-KW"/>
</dbReference>
<evidence type="ECO:0000256" key="5">
    <source>
        <dbReference type="ARBA" id="ARBA00023163"/>
    </source>
</evidence>
<dbReference type="InterPro" id="IPR005119">
    <property type="entry name" value="LysR_subst-bd"/>
</dbReference>
<comment type="similarity">
    <text evidence="1">Belongs to the LysR transcriptional regulatory family.</text>
</comment>
<sequence length="312" mass="33651">MRIDPVALATLSAVVTEGTFDRAAVRLHVTPSAVSQRIRALEQSVGQVVVARTRPVAPTVAGEVLLRLARHWDLLVTDALAELVPGEDGPAVPQVPVVVNADSLATWTMSALARAQEELGVTLDVIREDEGHASELVRSGAALAAVTGDARPVAGCRLTPLGSLRYVAVCTPAYRDRWLPRGARAADLDRAPVVRFDRKDTMQHRVARRWARREIDPPTTFVPSSREFAEGIRLGLGWGMMPVGWAEDELAAGALVTVARRAHHDVPLYWLAWRLPSRILDVLTRCVVEQAAASLVRDGSGQGRADGTIGAT</sequence>
<dbReference type="Gene3D" id="3.40.190.290">
    <property type="match status" value="1"/>
</dbReference>
<keyword evidence="3" id="KW-0238">DNA-binding</keyword>
<evidence type="ECO:0000259" key="6">
    <source>
        <dbReference type="PROSITE" id="PS50931"/>
    </source>
</evidence>
<dbReference type="SUPFAM" id="SSF46785">
    <property type="entry name" value="Winged helix' DNA-binding domain"/>
    <property type="match status" value="1"/>
</dbReference>
<evidence type="ECO:0000256" key="2">
    <source>
        <dbReference type="ARBA" id="ARBA00023015"/>
    </source>
</evidence>
<name>A0A543KPY0_9MICO</name>
<evidence type="ECO:0000313" key="8">
    <source>
        <dbReference type="Proteomes" id="UP000315133"/>
    </source>
</evidence>
<dbReference type="EMBL" id="VFPU01000001">
    <property type="protein sequence ID" value="TQM97130.1"/>
    <property type="molecule type" value="Genomic_DNA"/>
</dbReference>
<dbReference type="PROSITE" id="PS50931">
    <property type="entry name" value="HTH_LYSR"/>
    <property type="match status" value="1"/>
</dbReference>
<dbReference type="Gene3D" id="1.10.10.10">
    <property type="entry name" value="Winged helix-like DNA-binding domain superfamily/Winged helix DNA-binding domain"/>
    <property type="match status" value="1"/>
</dbReference>
<keyword evidence="4" id="KW-0010">Activator</keyword>
<dbReference type="Pfam" id="PF03466">
    <property type="entry name" value="LysR_substrate"/>
    <property type="match status" value="1"/>
</dbReference>
<feature type="domain" description="HTH lysR-type" evidence="6">
    <location>
        <begin position="1"/>
        <end position="59"/>
    </location>
</feature>
<dbReference type="InterPro" id="IPR036388">
    <property type="entry name" value="WH-like_DNA-bd_sf"/>
</dbReference>
<evidence type="ECO:0000313" key="7">
    <source>
        <dbReference type="EMBL" id="TQM97130.1"/>
    </source>
</evidence>
<dbReference type="AlphaFoldDB" id="A0A543KPY0"/>
<dbReference type="Pfam" id="PF00126">
    <property type="entry name" value="HTH_1"/>
    <property type="match status" value="1"/>
</dbReference>
<comment type="caution">
    <text evidence="7">The sequence shown here is derived from an EMBL/GenBank/DDBJ whole genome shotgun (WGS) entry which is preliminary data.</text>
</comment>
<evidence type="ECO:0000256" key="3">
    <source>
        <dbReference type="ARBA" id="ARBA00023125"/>
    </source>
</evidence>
<keyword evidence="8" id="KW-1185">Reference proteome</keyword>
<dbReference type="InterPro" id="IPR050176">
    <property type="entry name" value="LTTR"/>
</dbReference>
<dbReference type="SUPFAM" id="SSF53850">
    <property type="entry name" value="Periplasmic binding protein-like II"/>
    <property type="match status" value="1"/>
</dbReference>
<reference evidence="7 8" key="1">
    <citation type="submission" date="2019-06" db="EMBL/GenBank/DDBJ databases">
        <title>Sequencing the genomes of 1000 actinobacteria strains.</title>
        <authorList>
            <person name="Klenk H.-P."/>
        </authorList>
    </citation>
    <scope>NUCLEOTIDE SEQUENCE [LARGE SCALE GENOMIC DNA]</scope>
    <source>
        <strain evidence="7 8">DSM 12362</strain>
    </source>
</reference>
<dbReference type="GO" id="GO:0003700">
    <property type="term" value="F:DNA-binding transcription factor activity"/>
    <property type="evidence" value="ECO:0007669"/>
    <property type="project" value="InterPro"/>
</dbReference>
<evidence type="ECO:0000256" key="4">
    <source>
        <dbReference type="ARBA" id="ARBA00023159"/>
    </source>
</evidence>
<dbReference type="RefSeq" id="WP_141818644.1">
    <property type="nucleotide sequence ID" value="NZ_BAAAIL010000002.1"/>
</dbReference>
<dbReference type="NCBIfam" id="NF002964">
    <property type="entry name" value="PRK03635.1"/>
    <property type="match status" value="1"/>
</dbReference>